<dbReference type="Proteomes" id="UP000152474">
    <property type="component" value="Segment"/>
</dbReference>
<organism evidence="2 3">
    <name type="scientific">Elephant endotheliotropic herpesvirus 5</name>
    <dbReference type="NCBI Taxonomy" id="768738"/>
    <lineage>
        <taxon>Viruses</taxon>
        <taxon>Duplodnaviria</taxon>
        <taxon>Heunggongvirae</taxon>
        <taxon>Peploviricota</taxon>
        <taxon>Herviviricetes</taxon>
        <taxon>Herpesvirales</taxon>
        <taxon>Orthoherpesviridae</taxon>
        <taxon>Betaherpesvirinae</taxon>
        <taxon>Proboscivirus</taxon>
    </lineage>
</organism>
<dbReference type="KEGG" id="vg:20098469"/>
<sequence>MSFYFFLIWPRSTIKLSYIRARHLRNKLRKQLFYSLCLSILNGLCYALHALVIYHLKQNYMPWHVHRQYLYTWVWKH</sequence>
<keyword evidence="1" id="KW-0472">Membrane</keyword>
<dbReference type="RefSeq" id="YP_009052055.1">
    <property type="nucleotide sequence ID" value="NC_024696.1"/>
</dbReference>
<feature type="transmembrane region" description="Helical" evidence="1">
    <location>
        <begin position="32"/>
        <end position="56"/>
    </location>
</feature>
<dbReference type="EMBL" id="KF921519">
    <property type="protein sequence ID" value="AHC02795.1"/>
    <property type="molecule type" value="Genomic_DNA"/>
</dbReference>
<accession>A0A075CYC8</accession>
<evidence type="ECO:0000256" key="1">
    <source>
        <dbReference type="SAM" id="Phobius"/>
    </source>
</evidence>
<name>A0A075CYC8_9BETA</name>
<dbReference type="OrthoDB" id="38590at10239"/>
<gene>
    <name evidence="2" type="primary">EE32A</name>
</gene>
<keyword evidence="1" id="KW-1133">Transmembrane helix</keyword>
<keyword evidence="3" id="KW-1185">Reference proteome</keyword>
<evidence type="ECO:0000313" key="3">
    <source>
        <dbReference type="Proteomes" id="UP000152474"/>
    </source>
</evidence>
<keyword evidence="1" id="KW-0812">Transmembrane</keyword>
<dbReference type="GeneID" id="20098469"/>
<proteinExistence type="predicted"/>
<reference evidence="2 3" key="1">
    <citation type="submission" date="2013-11" db="EMBL/GenBank/DDBJ databases">
        <title>Genome sequence of elephant endotheliotropic herpesvirus 5.</title>
        <authorList>
            <person name="Wilkie G.S."/>
            <person name="Davison A.J."/>
            <person name="Denk D."/>
            <person name="Kerr K."/>
            <person name="Redrobe S."/>
            <person name="Steinbach F."/>
            <person name="Dastjerdi A."/>
        </authorList>
    </citation>
    <scope>NUCLEOTIDE SEQUENCE [LARGE SCALE GENOMIC DNA]</scope>
    <source>
        <strain evidence="2 3">Vijay</strain>
    </source>
</reference>
<evidence type="ECO:0000313" key="2">
    <source>
        <dbReference type="EMBL" id="AHC02795.1"/>
    </source>
</evidence>
<protein>
    <submittedName>
        <fullName evidence="2">Protein EE32A</fullName>
    </submittedName>
</protein>